<organism evidence="7 8">
    <name type="scientific">Nonomuraea rhodomycinica</name>
    <dbReference type="NCBI Taxonomy" id="1712872"/>
    <lineage>
        <taxon>Bacteria</taxon>
        <taxon>Bacillati</taxon>
        <taxon>Actinomycetota</taxon>
        <taxon>Actinomycetes</taxon>
        <taxon>Streptosporangiales</taxon>
        <taxon>Streptosporangiaceae</taxon>
        <taxon>Nonomuraea</taxon>
    </lineage>
</organism>
<comment type="catalytic activity">
    <reaction evidence="1">
        <text>Hydrolyzes the link between N-acetylmuramoyl residues and L-amino acid residues in certain cell-wall glycopeptides.</text>
        <dbReference type="EC" id="3.5.1.28"/>
    </reaction>
</comment>
<dbReference type="GO" id="GO:0009254">
    <property type="term" value="P:peptidoglycan turnover"/>
    <property type="evidence" value="ECO:0007669"/>
    <property type="project" value="TreeGrafter"/>
</dbReference>
<dbReference type="PANTHER" id="PTHR30417">
    <property type="entry name" value="N-ACETYLMURAMOYL-L-ALANINE AMIDASE AMID"/>
    <property type="match status" value="1"/>
</dbReference>
<accession>A0A7Y6MFZ1</accession>
<reference evidence="7 8" key="1">
    <citation type="submission" date="2020-06" db="EMBL/GenBank/DDBJ databases">
        <authorList>
            <person name="Chanama M."/>
        </authorList>
    </citation>
    <scope>NUCLEOTIDE SEQUENCE [LARGE SCALE GENOMIC DNA]</scope>
    <source>
        <strain evidence="7 8">TBRC6557</strain>
    </source>
</reference>
<dbReference type="Gene3D" id="3.40.80.10">
    <property type="entry name" value="Peptidoglycan recognition protein-like"/>
    <property type="match status" value="1"/>
</dbReference>
<dbReference type="SMART" id="SM00644">
    <property type="entry name" value="Ami_2"/>
    <property type="match status" value="1"/>
</dbReference>
<comment type="similarity">
    <text evidence="2">Belongs to the N-acetylmuramoyl-L-alanine amidase 2 family.</text>
</comment>
<dbReference type="InterPro" id="IPR036505">
    <property type="entry name" value="Amidase/PGRP_sf"/>
</dbReference>
<keyword evidence="8" id="KW-1185">Reference proteome</keyword>
<dbReference type="CDD" id="cd06583">
    <property type="entry name" value="PGRP"/>
    <property type="match status" value="1"/>
</dbReference>
<sequence length="262" mass="28539">MKFMPAAKHGGIQTRVTRIVIHATVSPCVEGGARAVARYFQSAGAGGSAHYTVDPGEVVASVREGVVAYHAPPNTGSIGIELCDPQKGSSARWRDDEHEAMLRRAAALVRQVAARWDVPLRRLSVAQVKAGKAGICGHVDVSKAFGQTDHSDPGSGFPWDHFMELVRGDGEEPPRVVVKDGVPQWSGRTLKVGEPMQRGDDVKTWQAKMAKRGWDIDVDGWYGAQSRTVCRGFQRATGLPATGEVDRDTWAMTWSWRPPEKS</sequence>
<keyword evidence="5" id="KW-0961">Cell wall biogenesis/degradation</keyword>
<evidence type="ECO:0000256" key="3">
    <source>
        <dbReference type="ARBA" id="ARBA00011901"/>
    </source>
</evidence>
<proteinExistence type="inferred from homology"/>
<dbReference type="Gene3D" id="1.10.101.10">
    <property type="entry name" value="PGBD-like superfamily/PGBD"/>
    <property type="match status" value="1"/>
</dbReference>
<dbReference type="EC" id="3.5.1.28" evidence="3"/>
<keyword evidence="4" id="KW-0378">Hydrolase</keyword>
<gene>
    <name evidence="7" type="ORF">HT134_36260</name>
</gene>
<dbReference type="EMBL" id="JABWGO010000012">
    <property type="protein sequence ID" value="NUW45530.1"/>
    <property type="molecule type" value="Genomic_DNA"/>
</dbReference>
<evidence type="ECO:0000256" key="4">
    <source>
        <dbReference type="ARBA" id="ARBA00022801"/>
    </source>
</evidence>
<evidence type="ECO:0000313" key="7">
    <source>
        <dbReference type="EMBL" id="NUW45530.1"/>
    </source>
</evidence>
<evidence type="ECO:0000256" key="1">
    <source>
        <dbReference type="ARBA" id="ARBA00001561"/>
    </source>
</evidence>
<evidence type="ECO:0000256" key="5">
    <source>
        <dbReference type="ARBA" id="ARBA00023316"/>
    </source>
</evidence>
<dbReference type="InterPro" id="IPR051206">
    <property type="entry name" value="NAMLAA_amidase_2"/>
</dbReference>
<protein>
    <recommendedName>
        <fullName evidence="3">N-acetylmuramoyl-L-alanine amidase</fullName>
        <ecNumber evidence="3">3.5.1.28</ecNumber>
    </recommendedName>
</protein>
<name>A0A7Y6MFZ1_9ACTN</name>
<dbReference type="GO" id="GO:0008745">
    <property type="term" value="F:N-acetylmuramoyl-L-alanine amidase activity"/>
    <property type="evidence" value="ECO:0007669"/>
    <property type="project" value="UniProtKB-EC"/>
</dbReference>
<dbReference type="Proteomes" id="UP000546126">
    <property type="component" value="Unassembled WGS sequence"/>
</dbReference>
<dbReference type="SUPFAM" id="SSF55846">
    <property type="entry name" value="N-acetylmuramoyl-L-alanine amidase-like"/>
    <property type="match status" value="1"/>
</dbReference>
<dbReference type="InterPro" id="IPR002502">
    <property type="entry name" value="Amidase_domain"/>
</dbReference>
<dbReference type="InterPro" id="IPR036366">
    <property type="entry name" value="PGBDSf"/>
</dbReference>
<dbReference type="Pfam" id="PF01471">
    <property type="entry name" value="PG_binding_1"/>
    <property type="match status" value="1"/>
</dbReference>
<evidence type="ECO:0000256" key="2">
    <source>
        <dbReference type="ARBA" id="ARBA00007553"/>
    </source>
</evidence>
<comment type="caution">
    <text evidence="7">The sequence shown here is derived from an EMBL/GenBank/DDBJ whole genome shotgun (WGS) entry which is preliminary data.</text>
</comment>
<dbReference type="InterPro" id="IPR036365">
    <property type="entry name" value="PGBD-like_sf"/>
</dbReference>
<dbReference type="AlphaFoldDB" id="A0A7Y6MFZ1"/>
<dbReference type="GO" id="GO:0071555">
    <property type="term" value="P:cell wall organization"/>
    <property type="evidence" value="ECO:0007669"/>
    <property type="project" value="UniProtKB-KW"/>
</dbReference>
<evidence type="ECO:0000259" key="6">
    <source>
        <dbReference type="SMART" id="SM00644"/>
    </source>
</evidence>
<dbReference type="PANTHER" id="PTHR30417:SF1">
    <property type="entry name" value="N-ACETYLMURAMOYL-L-ALANINE AMIDASE AMID"/>
    <property type="match status" value="1"/>
</dbReference>
<dbReference type="SUPFAM" id="SSF47090">
    <property type="entry name" value="PGBD-like"/>
    <property type="match status" value="1"/>
</dbReference>
<dbReference type="InterPro" id="IPR002477">
    <property type="entry name" value="Peptidoglycan-bd-like"/>
</dbReference>
<evidence type="ECO:0000313" key="8">
    <source>
        <dbReference type="Proteomes" id="UP000546126"/>
    </source>
</evidence>
<dbReference type="GO" id="GO:0009253">
    <property type="term" value="P:peptidoglycan catabolic process"/>
    <property type="evidence" value="ECO:0007669"/>
    <property type="project" value="InterPro"/>
</dbReference>
<feature type="domain" description="N-acetylmuramoyl-L-alanine amidase" evidence="6">
    <location>
        <begin position="4"/>
        <end position="154"/>
    </location>
</feature>
<dbReference type="Pfam" id="PF01510">
    <property type="entry name" value="Amidase_2"/>
    <property type="match status" value="1"/>
</dbReference>